<dbReference type="SMART" id="SM00369">
    <property type="entry name" value="LRR_TYP"/>
    <property type="match status" value="7"/>
</dbReference>
<dbReference type="InterPro" id="IPR013210">
    <property type="entry name" value="LRR_N_plant-typ"/>
</dbReference>
<dbReference type="PRINTS" id="PR00019">
    <property type="entry name" value="LEURICHRPT"/>
</dbReference>
<dbReference type="SUPFAM" id="SSF52058">
    <property type="entry name" value="L domain-like"/>
    <property type="match status" value="2"/>
</dbReference>
<organism evidence="14 15">
    <name type="scientific">Rhynchospora pubera</name>
    <dbReference type="NCBI Taxonomy" id="906938"/>
    <lineage>
        <taxon>Eukaryota</taxon>
        <taxon>Viridiplantae</taxon>
        <taxon>Streptophyta</taxon>
        <taxon>Embryophyta</taxon>
        <taxon>Tracheophyta</taxon>
        <taxon>Spermatophyta</taxon>
        <taxon>Magnoliopsida</taxon>
        <taxon>Liliopsida</taxon>
        <taxon>Poales</taxon>
        <taxon>Cyperaceae</taxon>
        <taxon>Cyperoideae</taxon>
        <taxon>Rhynchosporeae</taxon>
        <taxon>Rhynchospora</taxon>
    </lineage>
</organism>
<sequence length="654" mass="72422">MVVLHLSLPLTLLLLFSLSSEFTSLAQVQCLPDQRDALVQLKHGFTTSKLQSWNSTIDCCTWEGVTCDPVTGRVTALELSNRAISGRIDPTLFNLSSLENLSLADNLFYEVTLPDTGFERLSNLTHLNLSNSGFVGQIPFGISQLTNLVLLDLSTFYLNVQSNSLYVSKPSMKALLANLTKLQFLYLDGVNISLNGSEWGPAVSQLGRTLQQLSLAGPVPGSFFKLSQLSVLNLASNNFTGKLDLGSLRNLKNLNSLDVSNNMLSFTDGTSGNKSCYLQVLDLSYNYFTGELPHCLLGTTLAVLNLKNNKLSGALPQVMSEDCRFQTINLNGNNINGTLPQFLMNCSSLEVLDIGNNELYDMFPYWLGDLKKLRVLVLRSNKLYGPVSMPRSHLGSNDSAFPMLQIFDISSNYFNGTLPKECFKNLNSMMNNSKASTSLTIGFKYLDLGENYYQNSVTVTFKGSEVTFVSTLAMFNSLDFSGNNFEGEIPQEIGELKMLLLLNMSHNALTGTIPTKIGDLQQLESLDLSSNELTGNIPEELTLLTFLSSLNLSHNNLVGKIPQLRQFLTFTNNSYFYNPGLCGEPLTVQCETTLAVFPASVTEFSVHGTWLFIFAELGFVVGLAVVFVPLMVWNEWREQFNKHVDRFLQPVLPF</sequence>
<dbReference type="PANTHER" id="PTHR48061:SF2">
    <property type="entry name" value="RECEPTOR LIKE PROTEIN 30-LIKE"/>
    <property type="match status" value="1"/>
</dbReference>
<evidence type="ECO:0000256" key="8">
    <source>
        <dbReference type="ARBA" id="ARBA00022989"/>
    </source>
</evidence>
<evidence type="ECO:0000256" key="9">
    <source>
        <dbReference type="ARBA" id="ARBA00023136"/>
    </source>
</evidence>
<keyword evidence="7" id="KW-0677">Repeat</keyword>
<keyword evidence="4" id="KW-0433">Leucine-rich repeat</keyword>
<keyword evidence="6 12" id="KW-0732">Signal</keyword>
<evidence type="ECO:0000256" key="1">
    <source>
        <dbReference type="ARBA" id="ARBA00004251"/>
    </source>
</evidence>
<evidence type="ECO:0000256" key="6">
    <source>
        <dbReference type="ARBA" id="ARBA00022729"/>
    </source>
</evidence>
<dbReference type="Pfam" id="PF08263">
    <property type="entry name" value="LRRNT_2"/>
    <property type="match status" value="1"/>
</dbReference>
<accession>A0AAV8DTS4</accession>
<dbReference type="InterPro" id="IPR032675">
    <property type="entry name" value="LRR_dom_sf"/>
</dbReference>
<comment type="caution">
    <text evidence="14">The sequence shown here is derived from an EMBL/GenBank/DDBJ whole genome shotgun (WGS) entry which is preliminary data.</text>
</comment>
<dbReference type="Pfam" id="PF13855">
    <property type="entry name" value="LRR_8"/>
    <property type="match status" value="1"/>
</dbReference>
<dbReference type="AlphaFoldDB" id="A0AAV8DTS4"/>
<evidence type="ECO:0000259" key="13">
    <source>
        <dbReference type="Pfam" id="PF08263"/>
    </source>
</evidence>
<keyword evidence="15" id="KW-1185">Reference proteome</keyword>
<dbReference type="InterPro" id="IPR001611">
    <property type="entry name" value="Leu-rich_rpt"/>
</dbReference>
<comment type="subcellular location">
    <subcellularLocation>
        <location evidence="1">Cell membrane</location>
        <topology evidence="1">Single-pass type I membrane protein</topology>
    </subcellularLocation>
</comment>
<dbReference type="PANTHER" id="PTHR48061">
    <property type="entry name" value="LEUCINE-RICH REPEAT RECEPTOR PROTEIN KINASE EMS1-LIKE-RELATED"/>
    <property type="match status" value="1"/>
</dbReference>
<dbReference type="FunFam" id="3.80.10.10:FF:000095">
    <property type="entry name" value="LRR receptor-like serine/threonine-protein kinase GSO1"/>
    <property type="match status" value="1"/>
</dbReference>
<protein>
    <submittedName>
        <fullName evidence="14">Receptor-like protein 12</fullName>
    </submittedName>
</protein>
<evidence type="ECO:0000256" key="7">
    <source>
        <dbReference type="ARBA" id="ARBA00022737"/>
    </source>
</evidence>
<dbReference type="GO" id="GO:0005886">
    <property type="term" value="C:plasma membrane"/>
    <property type="evidence" value="ECO:0007669"/>
    <property type="project" value="UniProtKB-SubCell"/>
</dbReference>
<dbReference type="Proteomes" id="UP001140206">
    <property type="component" value="Chromosome 3"/>
</dbReference>
<keyword evidence="14" id="KW-0675">Receptor</keyword>
<feature type="chain" id="PRO_5043821186" evidence="12">
    <location>
        <begin position="27"/>
        <end position="654"/>
    </location>
</feature>
<keyword evidence="9 11" id="KW-0472">Membrane</keyword>
<evidence type="ECO:0000256" key="10">
    <source>
        <dbReference type="ARBA" id="ARBA00023180"/>
    </source>
</evidence>
<keyword evidence="3" id="KW-1003">Cell membrane</keyword>
<evidence type="ECO:0000256" key="3">
    <source>
        <dbReference type="ARBA" id="ARBA00022475"/>
    </source>
</evidence>
<dbReference type="InterPro" id="IPR046956">
    <property type="entry name" value="RLP23-like"/>
</dbReference>
<keyword evidence="5 11" id="KW-0812">Transmembrane</keyword>
<evidence type="ECO:0000313" key="14">
    <source>
        <dbReference type="EMBL" id="KAJ4772858.1"/>
    </source>
</evidence>
<keyword evidence="8 11" id="KW-1133">Transmembrane helix</keyword>
<evidence type="ECO:0000256" key="2">
    <source>
        <dbReference type="ARBA" id="ARBA00009592"/>
    </source>
</evidence>
<evidence type="ECO:0000256" key="12">
    <source>
        <dbReference type="SAM" id="SignalP"/>
    </source>
</evidence>
<evidence type="ECO:0000313" key="15">
    <source>
        <dbReference type="Proteomes" id="UP001140206"/>
    </source>
</evidence>
<name>A0AAV8DTS4_9POAL</name>
<evidence type="ECO:0000256" key="11">
    <source>
        <dbReference type="SAM" id="Phobius"/>
    </source>
</evidence>
<proteinExistence type="inferred from homology"/>
<feature type="transmembrane region" description="Helical" evidence="11">
    <location>
        <begin position="610"/>
        <end position="633"/>
    </location>
</feature>
<evidence type="ECO:0000256" key="5">
    <source>
        <dbReference type="ARBA" id="ARBA00022692"/>
    </source>
</evidence>
<dbReference type="Gene3D" id="3.80.10.10">
    <property type="entry name" value="Ribonuclease Inhibitor"/>
    <property type="match status" value="2"/>
</dbReference>
<feature type="domain" description="Leucine-rich repeat-containing N-terminal plant-type" evidence="13">
    <location>
        <begin position="32"/>
        <end position="68"/>
    </location>
</feature>
<evidence type="ECO:0000256" key="4">
    <source>
        <dbReference type="ARBA" id="ARBA00022614"/>
    </source>
</evidence>
<feature type="signal peptide" evidence="12">
    <location>
        <begin position="1"/>
        <end position="26"/>
    </location>
</feature>
<keyword evidence="10" id="KW-0325">Glycoprotein</keyword>
<gene>
    <name evidence="14" type="ORF">LUZ62_057115</name>
</gene>
<comment type="similarity">
    <text evidence="2">Belongs to the RLP family.</text>
</comment>
<dbReference type="PROSITE" id="PS51450">
    <property type="entry name" value="LRR"/>
    <property type="match status" value="1"/>
</dbReference>
<dbReference type="Pfam" id="PF00560">
    <property type="entry name" value="LRR_1"/>
    <property type="match status" value="5"/>
</dbReference>
<dbReference type="InterPro" id="IPR003591">
    <property type="entry name" value="Leu-rich_rpt_typical-subtyp"/>
</dbReference>
<reference evidence="14" key="1">
    <citation type="submission" date="2022-08" db="EMBL/GenBank/DDBJ databases">
        <authorList>
            <person name="Marques A."/>
        </authorList>
    </citation>
    <scope>NUCLEOTIDE SEQUENCE</scope>
    <source>
        <strain evidence="14">RhyPub2mFocal</strain>
        <tissue evidence="14">Leaves</tissue>
    </source>
</reference>
<dbReference type="EMBL" id="JAMFTS010000003">
    <property type="protein sequence ID" value="KAJ4772858.1"/>
    <property type="molecule type" value="Genomic_DNA"/>
</dbReference>